<evidence type="ECO:0000313" key="3">
    <source>
        <dbReference type="Proteomes" id="UP000308092"/>
    </source>
</evidence>
<gene>
    <name evidence="2" type="ORF">EYZ11_011241</name>
</gene>
<dbReference type="Proteomes" id="UP000308092">
    <property type="component" value="Unassembled WGS sequence"/>
</dbReference>
<protein>
    <submittedName>
        <fullName evidence="2">Uncharacterized protein</fullName>
    </submittedName>
</protein>
<evidence type="ECO:0000256" key="1">
    <source>
        <dbReference type="SAM" id="MobiDB-lite"/>
    </source>
</evidence>
<reference evidence="2 3" key="1">
    <citation type="submission" date="2019-03" db="EMBL/GenBank/DDBJ databases">
        <title>The genome sequence of a newly discovered highly antifungal drug resistant Aspergillus species, Aspergillus tanneri NIH 1004.</title>
        <authorList>
            <person name="Mounaud S."/>
            <person name="Singh I."/>
            <person name="Joardar V."/>
            <person name="Pakala S."/>
            <person name="Pakala S."/>
            <person name="Venepally P."/>
            <person name="Hoover J."/>
            <person name="Nierman W."/>
            <person name="Chung J."/>
            <person name="Losada L."/>
        </authorList>
    </citation>
    <scope>NUCLEOTIDE SEQUENCE [LARGE SCALE GENOMIC DNA]</scope>
    <source>
        <strain evidence="2 3">NIH1004</strain>
    </source>
</reference>
<accession>A0A4V3UN11</accession>
<dbReference type="VEuPathDB" id="FungiDB:EYZ11_011241"/>
<feature type="compositionally biased region" description="Basic and acidic residues" evidence="1">
    <location>
        <begin position="134"/>
        <end position="152"/>
    </location>
</feature>
<feature type="region of interest" description="Disordered" evidence="1">
    <location>
        <begin position="127"/>
        <end position="152"/>
    </location>
</feature>
<feature type="region of interest" description="Disordered" evidence="1">
    <location>
        <begin position="1"/>
        <end position="27"/>
    </location>
</feature>
<keyword evidence="3" id="KW-1185">Reference proteome</keyword>
<sequence length="152" mass="17010">MDTWEDFGPQPRSQEFERCPVTNGGIDYKKEDQSCTEIDEHEILKRGVGKGTEQECLAKEELLDKQSGSREVEEPASVMEQEMDKRDAAVRAFPVDQRERVELEQVTDNGGTAEDVELLGEILQGNAELGTDNHNSETEEGRVALERADTLA</sequence>
<organism evidence="2 3">
    <name type="scientific">Aspergillus tanneri</name>
    <dbReference type="NCBI Taxonomy" id="1220188"/>
    <lineage>
        <taxon>Eukaryota</taxon>
        <taxon>Fungi</taxon>
        <taxon>Dikarya</taxon>
        <taxon>Ascomycota</taxon>
        <taxon>Pezizomycotina</taxon>
        <taxon>Eurotiomycetes</taxon>
        <taxon>Eurotiomycetidae</taxon>
        <taxon>Eurotiales</taxon>
        <taxon>Aspergillaceae</taxon>
        <taxon>Aspergillus</taxon>
        <taxon>Aspergillus subgen. Circumdati</taxon>
    </lineage>
</organism>
<comment type="caution">
    <text evidence="2">The sequence shown here is derived from an EMBL/GenBank/DDBJ whole genome shotgun (WGS) entry which is preliminary data.</text>
</comment>
<proteinExistence type="predicted"/>
<evidence type="ECO:0000313" key="2">
    <source>
        <dbReference type="EMBL" id="THC89314.1"/>
    </source>
</evidence>
<dbReference type="EMBL" id="SOSA01000675">
    <property type="protein sequence ID" value="THC89314.1"/>
    <property type="molecule type" value="Genomic_DNA"/>
</dbReference>
<name>A0A4V3UN11_9EURO</name>
<dbReference type="AlphaFoldDB" id="A0A4V3UN11"/>